<feature type="transmembrane region" description="Helical" evidence="3">
    <location>
        <begin position="69"/>
        <end position="89"/>
    </location>
</feature>
<dbReference type="EMBL" id="CAAKNF010000193">
    <property type="protein sequence ID" value="VIO95030.1"/>
    <property type="molecule type" value="Genomic_DNA"/>
</dbReference>
<keyword evidence="1" id="KW-0175">Coiled coil</keyword>
<evidence type="ECO:0000313" key="4">
    <source>
        <dbReference type="EMBL" id="VIO95030.1"/>
    </source>
</evidence>
<feature type="transmembrane region" description="Helical" evidence="3">
    <location>
        <begin position="94"/>
        <end position="112"/>
    </location>
</feature>
<keyword evidence="3" id="KW-0812">Transmembrane</keyword>
<feature type="transmembrane region" description="Helical" evidence="3">
    <location>
        <begin position="132"/>
        <end position="151"/>
    </location>
</feature>
<evidence type="ECO:0000313" key="6">
    <source>
        <dbReference type="WBParaSite" id="Bm8197.1"/>
    </source>
</evidence>
<reference evidence="6" key="3">
    <citation type="submission" date="2022-04" db="UniProtKB">
        <authorList>
            <consortium name="WormBaseParasite"/>
        </authorList>
    </citation>
    <scope>IDENTIFICATION</scope>
</reference>
<gene>
    <name evidence="4" type="primary">Bm8197</name>
    <name evidence="4" type="ORF">BM_BM8197</name>
</gene>
<feature type="coiled-coil region" evidence="1">
    <location>
        <begin position="190"/>
        <end position="217"/>
    </location>
</feature>
<dbReference type="OrthoDB" id="5817723at2759"/>
<dbReference type="Proteomes" id="UP000006672">
    <property type="component" value="Unassembled WGS sequence"/>
</dbReference>
<evidence type="ECO:0000256" key="2">
    <source>
        <dbReference type="SAM" id="MobiDB-lite"/>
    </source>
</evidence>
<name>A0A4E9FJL8_BRUMA</name>
<feature type="transmembrane region" description="Helical" evidence="3">
    <location>
        <begin position="43"/>
        <end position="63"/>
    </location>
</feature>
<keyword evidence="5" id="KW-1185">Reference proteome</keyword>
<dbReference type="WBParaSite" id="Bm8197.1">
    <property type="protein sequence ID" value="Bm8197.1"/>
    <property type="gene ID" value="WBGene00228458"/>
</dbReference>
<organism evidence="4">
    <name type="scientific">Brugia malayi</name>
    <name type="common">Filarial nematode worm</name>
    <dbReference type="NCBI Taxonomy" id="6279"/>
    <lineage>
        <taxon>Eukaryota</taxon>
        <taxon>Metazoa</taxon>
        <taxon>Ecdysozoa</taxon>
        <taxon>Nematoda</taxon>
        <taxon>Chromadorea</taxon>
        <taxon>Rhabditida</taxon>
        <taxon>Spirurina</taxon>
        <taxon>Spiruromorpha</taxon>
        <taxon>Filarioidea</taxon>
        <taxon>Onchocercidae</taxon>
        <taxon>Brugia</taxon>
    </lineage>
</organism>
<feature type="region of interest" description="Disordered" evidence="2">
    <location>
        <begin position="1"/>
        <end position="24"/>
    </location>
</feature>
<dbReference type="AlphaFoldDB" id="A0A4E9FJL8"/>
<keyword evidence="3" id="KW-0472">Membrane</keyword>
<proteinExistence type="predicted"/>
<protein>
    <recommendedName>
        <fullName evidence="7">Transmembrane protein</fullName>
    </recommendedName>
</protein>
<accession>A0A4E9FJL8</accession>
<evidence type="ECO:0008006" key="7">
    <source>
        <dbReference type="Google" id="ProtNLM"/>
    </source>
</evidence>
<evidence type="ECO:0000256" key="3">
    <source>
        <dbReference type="SAM" id="Phobius"/>
    </source>
</evidence>
<evidence type="ECO:0000256" key="1">
    <source>
        <dbReference type="SAM" id="Coils"/>
    </source>
</evidence>
<dbReference type="GeneID" id="66060233"/>
<reference evidence="4" key="2">
    <citation type="submission" date="2019-04" db="EMBL/GenBank/DDBJ databases">
        <authorList>
            <person name="Howe K."/>
            <person name="Paulini M."/>
            <person name="Williams G."/>
        </authorList>
    </citation>
    <scope>NUCLEOTIDE SEQUENCE [LARGE SCALE GENOMIC DNA]</scope>
    <source>
        <strain evidence="4">FR3</strain>
    </source>
</reference>
<evidence type="ECO:0000313" key="5">
    <source>
        <dbReference type="Proteomes" id="UP000006672"/>
    </source>
</evidence>
<keyword evidence="3" id="KW-1133">Transmembrane helix</keyword>
<dbReference type="KEGG" id="bmy:BM_BM8197"/>
<feature type="compositionally biased region" description="Polar residues" evidence="2">
    <location>
        <begin position="10"/>
        <end position="24"/>
    </location>
</feature>
<reference evidence="5" key="1">
    <citation type="journal article" date="2007" name="Science">
        <title>Draft genome of the filarial nematode parasite Brugia malayi.</title>
        <authorList>
            <person name="Ghedin E."/>
            <person name="Wang S."/>
            <person name="Spiro D."/>
            <person name="Caler E."/>
            <person name="Zhao Q."/>
            <person name="Crabtree J."/>
            <person name="Allen J.E."/>
            <person name="Delcher A.L."/>
            <person name="Guiliano D.B."/>
            <person name="Miranda-Saavedra D."/>
            <person name="Angiuoli S.V."/>
            <person name="Creasy T."/>
            <person name="Amedeo P."/>
            <person name="Haas B."/>
            <person name="El-Sayed N.M."/>
            <person name="Wortman J.R."/>
            <person name="Feldblyum T."/>
            <person name="Tallon L."/>
            <person name="Schatz M."/>
            <person name="Shumway M."/>
            <person name="Koo H."/>
            <person name="Salzberg S.L."/>
            <person name="Schobel S."/>
            <person name="Pertea M."/>
            <person name="Pop M."/>
            <person name="White O."/>
            <person name="Barton G.J."/>
            <person name="Carlow C.K."/>
            <person name="Crawford M.J."/>
            <person name="Daub J."/>
            <person name="Dimmic M.W."/>
            <person name="Estes C.F."/>
            <person name="Foster J.M."/>
            <person name="Ganatra M."/>
            <person name="Gregory W.F."/>
            <person name="Johnson N.M."/>
            <person name="Jin J."/>
            <person name="Komuniecki R."/>
            <person name="Korf I."/>
            <person name="Kumar S."/>
            <person name="Laney S."/>
            <person name="Li B.W."/>
            <person name="Li W."/>
            <person name="Lindblom T.H."/>
            <person name="Lustigman S."/>
            <person name="Ma D."/>
            <person name="Maina C.V."/>
            <person name="Martin D.M."/>
            <person name="McCarter J.P."/>
            <person name="McReynolds L."/>
            <person name="Mitreva M."/>
            <person name="Nutman T.B."/>
            <person name="Parkinson J."/>
            <person name="Peregrin-Alvarez J.M."/>
            <person name="Poole C."/>
            <person name="Ren Q."/>
            <person name="Saunders L."/>
            <person name="Sluder A.E."/>
            <person name="Smith K."/>
            <person name="Stanke M."/>
            <person name="Unnasch T.R."/>
            <person name="Ware J."/>
            <person name="Wei A.D."/>
            <person name="Weil G."/>
            <person name="Williams D.J."/>
            <person name="Zhang Y."/>
            <person name="Williams S.A."/>
            <person name="Fraser-Liggett C."/>
            <person name="Slatko B."/>
            <person name="Blaxter M.L."/>
            <person name="Scott A.L."/>
        </authorList>
    </citation>
    <scope>NUCLEOTIDE SEQUENCE</scope>
    <source>
        <strain evidence="5">FR3</strain>
    </source>
</reference>
<accession>A0A8L7TIA5</accession>
<dbReference type="CTD" id="66060233"/>
<dbReference type="RefSeq" id="XP_042935399.1">
    <property type="nucleotide sequence ID" value="XM_043079465.1"/>
</dbReference>
<sequence>MEGNCGPLSSREQTANESDCSSYNNQNNPNVEQYSAAQKKKSFGILTLCVMNIALCSSLLIIYNNNQSLLIVALINLAFTILAGIAFAVHIPQLVIVCVIYKILCATYLSFLICKLIDGLVMEQCYVTPENIWLIVALICTTIEISLFRLLMNFKVEVENEEEDRIQSPPKYSTCALTSPLPIVPTNSQLPTYNEALKMIEEQKDEMQKQNSRAQTLPPIYTIQTTETTRSIFKDNLSI</sequence>